<dbReference type="WBParaSite" id="TCNE_0001411201-mRNA-1">
    <property type="protein sequence ID" value="TCNE_0001411201-mRNA-1"/>
    <property type="gene ID" value="TCNE_0001411201"/>
</dbReference>
<accession>A0A183V042</accession>
<reference evidence="4" key="1">
    <citation type="submission" date="2016-06" db="UniProtKB">
        <authorList>
            <consortium name="WormBaseParasite"/>
        </authorList>
    </citation>
    <scope>IDENTIFICATION</scope>
</reference>
<reference evidence="2 3" key="2">
    <citation type="submission" date="2018-11" db="EMBL/GenBank/DDBJ databases">
        <authorList>
            <consortium name="Pathogen Informatics"/>
        </authorList>
    </citation>
    <scope>NUCLEOTIDE SEQUENCE [LARGE SCALE GENOMIC DNA]</scope>
</reference>
<name>A0A183V042_TOXCA</name>
<evidence type="ECO:0000313" key="3">
    <source>
        <dbReference type="Proteomes" id="UP000050794"/>
    </source>
</evidence>
<dbReference type="Proteomes" id="UP000050794">
    <property type="component" value="Unassembled WGS sequence"/>
</dbReference>
<feature type="region of interest" description="Disordered" evidence="1">
    <location>
        <begin position="59"/>
        <end position="137"/>
    </location>
</feature>
<keyword evidence="3" id="KW-1185">Reference proteome</keyword>
<protein>
    <submittedName>
        <fullName evidence="2 4">Uncharacterized protein</fullName>
    </submittedName>
</protein>
<evidence type="ECO:0000313" key="4">
    <source>
        <dbReference type="WBParaSite" id="TCNE_0001411201-mRNA-1"/>
    </source>
</evidence>
<sequence>MTEFTQFIKFLDALHSLAYRYGKFGKIKALYNSLENCHCFVRKLSLLLRSSFEDRSAQQPSSAAADVVYSPTHSQTSPSSSSSAATSPKSSPGGNDEPSTRLPTKRRRKNAAQPDRRIAIPLPSTLSLPHPQHNRSDQVNMIGANHSVAHILPLSVDQCVLGEFLNCMRPLGMKHSQTQPLIWPSTIDLVNACNDLGTLNNRWMHTLWRPF</sequence>
<dbReference type="EMBL" id="UYWY01022073">
    <property type="protein sequence ID" value="VDM45433.1"/>
    <property type="molecule type" value="Genomic_DNA"/>
</dbReference>
<gene>
    <name evidence="2" type="ORF">TCNE_LOCUS14112</name>
</gene>
<organism evidence="3 4">
    <name type="scientific">Toxocara canis</name>
    <name type="common">Canine roundworm</name>
    <dbReference type="NCBI Taxonomy" id="6265"/>
    <lineage>
        <taxon>Eukaryota</taxon>
        <taxon>Metazoa</taxon>
        <taxon>Ecdysozoa</taxon>
        <taxon>Nematoda</taxon>
        <taxon>Chromadorea</taxon>
        <taxon>Rhabditida</taxon>
        <taxon>Spirurina</taxon>
        <taxon>Ascaridomorpha</taxon>
        <taxon>Ascaridoidea</taxon>
        <taxon>Toxocaridae</taxon>
        <taxon>Toxocara</taxon>
    </lineage>
</organism>
<evidence type="ECO:0000256" key="1">
    <source>
        <dbReference type="SAM" id="MobiDB-lite"/>
    </source>
</evidence>
<evidence type="ECO:0000313" key="2">
    <source>
        <dbReference type="EMBL" id="VDM45433.1"/>
    </source>
</evidence>
<dbReference type="AlphaFoldDB" id="A0A183V042"/>
<proteinExistence type="predicted"/>
<feature type="compositionally biased region" description="Low complexity" evidence="1">
    <location>
        <begin position="70"/>
        <end position="92"/>
    </location>
</feature>